<evidence type="ECO:0000256" key="1">
    <source>
        <dbReference type="ARBA" id="ARBA00022490"/>
    </source>
</evidence>
<dbReference type="SUPFAM" id="SSF55620">
    <property type="entry name" value="Tetrahydrobiopterin biosynthesis enzymes-like"/>
    <property type="match status" value="1"/>
</dbReference>
<evidence type="ECO:0000313" key="6">
    <source>
        <dbReference type="EMBL" id="PXX75182.1"/>
    </source>
</evidence>
<feature type="active site" description="Thioimide intermediate" evidence="5">
    <location>
        <position position="58"/>
    </location>
</feature>
<evidence type="ECO:0000313" key="7">
    <source>
        <dbReference type="Proteomes" id="UP000247555"/>
    </source>
</evidence>
<keyword evidence="3 5" id="KW-0521">NADP</keyword>
<comment type="similarity">
    <text evidence="5">Belongs to the GTP cyclohydrolase I family. QueF type 1 subfamily.</text>
</comment>
<dbReference type="Pfam" id="PF14489">
    <property type="entry name" value="QueF"/>
    <property type="match status" value="1"/>
</dbReference>
<dbReference type="RefSeq" id="WP_110391923.1">
    <property type="nucleotide sequence ID" value="NZ_QJKI01000027.1"/>
</dbReference>
<dbReference type="PANTHER" id="PTHR34354">
    <property type="entry name" value="NADPH-DEPENDENT 7-CYANO-7-DEAZAGUANINE REDUCTASE"/>
    <property type="match status" value="1"/>
</dbReference>
<feature type="binding site" evidence="5">
    <location>
        <begin position="80"/>
        <end position="82"/>
    </location>
    <ligand>
        <name>substrate</name>
    </ligand>
</feature>
<evidence type="ECO:0000256" key="4">
    <source>
        <dbReference type="ARBA" id="ARBA00023002"/>
    </source>
</evidence>
<comment type="subcellular location">
    <subcellularLocation>
        <location evidence="5">Cytoplasm</location>
    </subcellularLocation>
</comment>
<dbReference type="GO" id="GO:0008616">
    <property type="term" value="P:tRNA queuosine(34) biosynthetic process"/>
    <property type="evidence" value="ECO:0007669"/>
    <property type="project" value="UniProtKB-UniRule"/>
</dbReference>
<dbReference type="Proteomes" id="UP000247555">
    <property type="component" value="Unassembled WGS sequence"/>
</dbReference>
<dbReference type="EC" id="1.7.1.13" evidence="5"/>
<gene>
    <name evidence="5" type="primary">queF</name>
    <name evidence="6" type="ORF">DFR34_12735</name>
</gene>
<dbReference type="GO" id="GO:0033739">
    <property type="term" value="F:preQ1 synthase activity"/>
    <property type="evidence" value="ECO:0007669"/>
    <property type="project" value="UniProtKB-UniRule"/>
</dbReference>
<dbReference type="InterPro" id="IPR029500">
    <property type="entry name" value="QueF"/>
</dbReference>
<evidence type="ECO:0000256" key="2">
    <source>
        <dbReference type="ARBA" id="ARBA00022785"/>
    </source>
</evidence>
<accession>A0A318L324</accession>
<comment type="catalytic activity">
    <reaction evidence="5">
        <text>7-aminomethyl-7-carbaguanine + 2 NADP(+) = 7-cyano-7-carbaguanine + 2 NADPH + 3 H(+)</text>
        <dbReference type="Rhea" id="RHEA:13409"/>
        <dbReference type="ChEBI" id="CHEBI:15378"/>
        <dbReference type="ChEBI" id="CHEBI:45075"/>
        <dbReference type="ChEBI" id="CHEBI:57783"/>
        <dbReference type="ChEBI" id="CHEBI:58349"/>
        <dbReference type="ChEBI" id="CHEBI:58703"/>
        <dbReference type="EC" id="1.7.1.13"/>
    </reaction>
</comment>
<dbReference type="GO" id="GO:0005737">
    <property type="term" value="C:cytoplasm"/>
    <property type="evidence" value="ECO:0007669"/>
    <property type="project" value="UniProtKB-SubCell"/>
</dbReference>
<organism evidence="6 7">
    <name type="scientific">Rivihabitans pingtungensis</name>
    <dbReference type="NCBI Taxonomy" id="1054498"/>
    <lineage>
        <taxon>Bacteria</taxon>
        <taxon>Pseudomonadati</taxon>
        <taxon>Pseudomonadota</taxon>
        <taxon>Betaproteobacteria</taxon>
        <taxon>Neisseriales</taxon>
        <taxon>Aquaspirillaceae</taxon>
        <taxon>Rivihabitans</taxon>
    </lineage>
</organism>
<comment type="caution">
    <text evidence="6">The sequence shown here is derived from an EMBL/GenBank/DDBJ whole genome shotgun (WGS) entry which is preliminary data.</text>
</comment>
<proteinExistence type="inferred from homology"/>
<name>A0A318L324_9NEIS</name>
<dbReference type="AlphaFoldDB" id="A0A318L324"/>
<comment type="function">
    <text evidence="5">Catalyzes the NADPH-dependent reduction of 7-cyano-7-deazaguanine (preQ0) to 7-aminomethyl-7-deazaguanine (preQ1).</text>
</comment>
<dbReference type="PANTHER" id="PTHR34354:SF1">
    <property type="entry name" value="NADPH-DEPENDENT 7-CYANO-7-DEAZAGUANINE REDUCTASE"/>
    <property type="match status" value="1"/>
</dbReference>
<feature type="active site" description="Proton donor" evidence="5">
    <location>
        <position position="65"/>
    </location>
</feature>
<dbReference type="EMBL" id="QJKI01000027">
    <property type="protein sequence ID" value="PXX75182.1"/>
    <property type="molecule type" value="Genomic_DNA"/>
</dbReference>
<dbReference type="InterPro" id="IPR043133">
    <property type="entry name" value="GTP-CH-I_C/QueF"/>
</dbReference>
<dbReference type="InterPro" id="IPR050084">
    <property type="entry name" value="NADPH_dep_7-cyano-7-deazaG_red"/>
</dbReference>
<dbReference type="HAMAP" id="MF_00818">
    <property type="entry name" value="QueF_type1"/>
    <property type="match status" value="1"/>
</dbReference>
<keyword evidence="1 5" id="KW-0963">Cytoplasm</keyword>
<keyword evidence="4 5" id="KW-0560">Oxidoreductase</keyword>
<evidence type="ECO:0000256" key="5">
    <source>
        <dbReference type="HAMAP-Rule" id="MF_00818"/>
    </source>
</evidence>
<dbReference type="PIRSF" id="PIRSF027377">
    <property type="entry name" value="Nitrile_oxidored_QueF"/>
    <property type="match status" value="1"/>
</dbReference>
<dbReference type="NCBIfam" id="TIGR03139">
    <property type="entry name" value="QueF-II"/>
    <property type="match status" value="1"/>
</dbReference>
<protein>
    <recommendedName>
        <fullName evidence="5">NADPH-dependent 7-cyano-7-deazaguanine reductase</fullName>
        <ecNumber evidence="5">1.7.1.13</ecNumber>
    </recommendedName>
    <alternativeName>
        <fullName evidence="5">7-cyano-7-carbaguanine reductase</fullName>
    </alternativeName>
    <alternativeName>
        <fullName evidence="5">NADPH-dependent nitrile oxidoreductase</fullName>
    </alternativeName>
    <alternativeName>
        <fullName evidence="5">PreQ(0) reductase</fullName>
    </alternativeName>
</protein>
<dbReference type="UniPathway" id="UPA00392"/>
<comment type="pathway">
    <text evidence="5">tRNA modification; tRNA-queuosine biosynthesis.</text>
</comment>
<dbReference type="InterPro" id="IPR016856">
    <property type="entry name" value="QueF_type1"/>
</dbReference>
<keyword evidence="2 5" id="KW-0671">Queuosine biosynthesis</keyword>
<feature type="binding site" evidence="5">
    <location>
        <begin position="99"/>
        <end position="100"/>
    </location>
    <ligand>
        <name>substrate</name>
    </ligand>
</feature>
<sequence length="145" mass="16340">MTLHEHLQHLGSGTTYRYDQPDAALLERFPNPFARGELNPAGVTGTLNISCPEFTSLCPVTGQPDFATIVIDMEPDQWCVESKSLKLYLGSFRMHGEFHEACVCRIANDLVALLQPRWLRVEGRFTPRGGIPLWPKVEYRRPDAG</sequence>
<evidence type="ECO:0000256" key="3">
    <source>
        <dbReference type="ARBA" id="ARBA00022857"/>
    </source>
</evidence>
<dbReference type="OrthoDB" id="9789995at2"/>
<dbReference type="Gene3D" id="3.30.1130.10">
    <property type="match status" value="1"/>
</dbReference>
<keyword evidence="7" id="KW-1185">Reference proteome</keyword>
<reference evidence="6 7" key="1">
    <citation type="submission" date="2018-05" db="EMBL/GenBank/DDBJ databases">
        <title>Genomic Encyclopedia of Type Strains, Phase IV (KMG-IV): sequencing the most valuable type-strain genomes for metagenomic binning, comparative biology and taxonomic classification.</title>
        <authorList>
            <person name="Goeker M."/>
        </authorList>
    </citation>
    <scope>NUCLEOTIDE SEQUENCE [LARGE SCALE GENOMIC DNA]</scope>
    <source>
        <strain evidence="6 7">DSM 29661</strain>
    </source>
</reference>